<name>A0ABY8U624_TETOB</name>
<evidence type="ECO:0000256" key="3">
    <source>
        <dbReference type="ARBA" id="ARBA00023122"/>
    </source>
</evidence>
<evidence type="ECO:0000256" key="2">
    <source>
        <dbReference type="ARBA" id="ARBA00022737"/>
    </source>
</evidence>
<keyword evidence="5" id="KW-0175">Coiled coil</keyword>
<sequence length="719" mass="74076">MSFFVPTRFVWRFGGRQVHLCGSFTRWVETIPMASVDGTPGVFAVVVHLPPGYHQYKFIVDGKWMHDETAPYMPDPLGNVNNWLFVRKIDPPAAAPGLGFDQHAAIMQQLQEQQQQAAAAAALSQQQQQQQAAQAVAAQAAVQQLQAQLQQQQQQVQQQQVQQQQPQQVQQQQQALQAQQAAFNQQRAAASQAQPLVANPGAAAAAAAGCGLNHPGMLQPGTAAAAAAAAAGGGSRVPPAQALPVAPQQQRVAPAPAAAGSPPGEGDVDMAAADSVVAPIILHNEREPDLTKKKVSDFLHAHSAYELIPESGKVVLLDLDLPIRQAFHALHEQGIASAPLYDSACGAVVGVISASDFIHTLRRLRHAVSSGSNPLSEAEMDAHTIRSMREEGLGEGRPPKPLVFVRPGDSLAAVVRTLFAARCSSAPILGGAPGQPSGCVLHIATLSGVLTCLMRHFRASLASLPLLAQPLGALPLGTWAPDSQFGPAAAAAESAAAAAAGDAGGGMANGGLVGQKDRAAAAAAGKGGGEGGVVAGRTVAPLHAVTPGMPLTSALGMLLDAGVSALPVVDEGGVLQDIYARADITKLCKGNAYNRLQWEDVTVGQALSLSSANPAAWSQASAGSGGHLLVPDYAVQANPHLADSQLRGGAPGAAAGASFSASQSLAGGRVAVAFRDDPLRAVVERLAAPGVRRLVVVDRATRRVQGLVSLSDVAAYLFL</sequence>
<reference evidence="8 9" key="1">
    <citation type="submission" date="2023-05" db="EMBL/GenBank/DDBJ databases">
        <title>A 100% complete, gapless, phased diploid assembly of the Scenedesmus obliquus UTEX 3031 genome.</title>
        <authorList>
            <person name="Biondi T.C."/>
            <person name="Hanschen E.R."/>
            <person name="Kwon T."/>
            <person name="Eng W."/>
            <person name="Kruse C.P.S."/>
            <person name="Koehler S.I."/>
            <person name="Kunde Y."/>
            <person name="Gleasner C.D."/>
            <person name="You Mak K.T."/>
            <person name="Polle J."/>
            <person name="Hovde B.T."/>
            <person name="Starkenburg S.R."/>
        </authorList>
    </citation>
    <scope>NUCLEOTIDE SEQUENCE [LARGE SCALE GENOMIC DNA]</scope>
    <source>
        <strain evidence="8 9">DOE0152z</strain>
    </source>
</reference>
<dbReference type="SMART" id="SM00116">
    <property type="entry name" value="CBS"/>
    <property type="match status" value="4"/>
</dbReference>
<feature type="domain" description="CBS" evidence="7">
    <location>
        <begin position="538"/>
        <end position="596"/>
    </location>
</feature>
<feature type="coiled-coil region" evidence="5">
    <location>
        <begin position="107"/>
        <end position="162"/>
    </location>
</feature>
<dbReference type="PROSITE" id="PS51371">
    <property type="entry name" value="CBS"/>
    <property type="match status" value="3"/>
</dbReference>
<keyword evidence="2" id="KW-0677">Repeat</keyword>
<dbReference type="PANTHER" id="PTHR13780">
    <property type="entry name" value="AMP-ACTIVATED PROTEIN KINASE, GAMMA REGULATORY SUBUNIT"/>
    <property type="match status" value="1"/>
</dbReference>
<dbReference type="InterPro" id="IPR050511">
    <property type="entry name" value="AMPK_gamma/SDS23_families"/>
</dbReference>
<dbReference type="InterPro" id="IPR014756">
    <property type="entry name" value="Ig_E-set"/>
</dbReference>
<evidence type="ECO:0000256" key="1">
    <source>
        <dbReference type="ARBA" id="ARBA00006750"/>
    </source>
</evidence>
<feature type="region of interest" description="Disordered" evidence="6">
    <location>
        <begin position="233"/>
        <end position="269"/>
    </location>
</feature>
<evidence type="ECO:0000256" key="6">
    <source>
        <dbReference type="SAM" id="MobiDB-lite"/>
    </source>
</evidence>
<comment type="similarity">
    <text evidence="1">Belongs to the 5'-AMP-activated protein kinase gamma subunit family.</text>
</comment>
<keyword evidence="9" id="KW-1185">Reference proteome</keyword>
<feature type="domain" description="CBS" evidence="7">
    <location>
        <begin position="661"/>
        <end position="719"/>
    </location>
</feature>
<feature type="compositionally biased region" description="Low complexity" evidence="6">
    <location>
        <begin position="237"/>
        <end position="262"/>
    </location>
</feature>
<dbReference type="Pfam" id="PF16561">
    <property type="entry name" value="AMPK1_CBM"/>
    <property type="match status" value="1"/>
</dbReference>
<dbReference type="InterPro" id="IPR013783">
    <property type="entry name" value="Ig-like_fold"/>
</dbReference>
<keyword evidence="3 4" id="KW-0129">CBS domain</keyword>
<dbReference type="SUPFAM" id="SSF81296">
    <property type="entry name" value="E set domains"/>
    <property type="match status" value="1"/>
</dbReference>
<dbReference type="CDD" id="cd02859">
    <property type="entry name" value="E_set_AMPKbeta_like_N"/>
    <property type="match status" value="1"/>
</dbReference>
<organism evidence="8 9">
    <name type="scientific">Tetradesmus obliquus</name>
    <name type="common">Green alga</name>
    <name type="synonym">Acutodesmus obliquus</name>
    <dbReference type="NCBI Taxonomy" id="3088"/>
    <lineage>
        <taxon>Eukaryota</taxon>
        <taxon>Viridiplantae</taxon>
        <taxon>Chlorophyta</taxon>
        <taxon>core chlorophytes</taxon>
        <taxon>Chlorophyceae</taxon>
        <taxon>CS clade</taxon>
        <taxon>Sphaeropleales</taxon>
        <taxon>Scenedesmaceae</taxon>
        <taxon>Tetradesmus</taxon>
    </lineage>
</organism>
<dbReference type="Pfam" id="PF00571">
    <property type="entry name" value="CBS"/>
    <property type="match status" value="2"/>
</dbReference>
<evidence type="ECO:0000256" key="5">
    <source>
        <dbReference type="SAM" id="Coils"/>
    </source>
</evidence>
<protein>
    <recommendedName>
        <fullName evidence="7">CBS domain-containing protein</fullName>
    </recommendedName>
</protein>
<dbReference type="Gene3D" id="2.60.40.10">
    <property type="entry name" value="Immunoglobulins"/>
    <property type="match status" value="1"/>
</dbReference>
<feature type="domain" description="CBS" evidence="7">
    <location>
        <begin position="307"/>
        <end position="368"/>
    </location>
</feature>
<accession>A0ABY8U624</accession>
<dbReference type="InterPro" id="IPR046342">
    <property type="entry name" value="CBS_dom_sf"/>
</dbReference>
<evidence type="ECO:0000256" key="4">
    <source>
        <dbReference type="PROSITE-ProRule" id="PRU00703"/>
    </source>
</evidence>
<dbReference type="InterPro" id="IPR032640">
    <property type="entry name" value="AMPK1_CBM"/>
</dbReference>
<evidence type="ECO:0000313" key="8">
    <source>
        <dbReference type="EMBL" id="WIA16785.1"/>
    </source>
</evidence>
<dbReference type="PANTHER" id="PTHR13780:SF35">
    <property type="entry name" value="LD22662P"/>
    <property type="match status" value="1"/>
</dbReference>
<gene>
    <name evidence="8" type="ORF">OEZ85_013433</name>
</gene>
<evidence type="ECO:0000313" key="9">
    <source>
        <dbReference type="Proteomes" id="UP001244341"/>
    </source>
</evidence>
<dbReference type="SUPFAM" id="SSF54631">
    <property type="entry name" value="CBS-domain pair"/>
    <property type="match status" value="2"/>
</dbReference>
<dbReference type="EMBL" id="CP126214">
    <property type="protein sequence ID" value="WIA16785.1"/>
    <property type="molecule type" value="Genomic_DNA"/>
</dbReference>
<dbReference type="Proteomes" id="UP001244341">
    <property type="component" value="Chromosome 7b"/>
</dbReference>
<dbReference type="Gene3D" id="3.10.580.10">
    <property type="entry name" value="CBS-domain"/>
    <property type="match status" value="3"/>
</dbReference>
<dbReference type="InterPro" id="IPR000644">
    <property type="entry name" value="CBS_dom"/>
</dbReference>
<proteinExistence type="inferred from homology"/>
<evidence type="ECO:0000259" key="7">
    <source>
        <dbReference type="PROSITE" id="PS51371"/>
    </source>
</evidence>